<dbReference type="Gene3D" id="3.30.420.10">
    <property type="entry name" value="Ribonuclease H-like superfamily/Ribonuclease H"/>
    <property type="match status" value="1"/>
</dbReference>
<dbReference type="InterPro" id="IPR036397">
    <property type="entry name" value="RNaseH_sf"/>
</dbReference>
<reference evidence="2 3" key="1">
    <citation type="journal article" date="2015" name="Microbiome">
        <title>Genomic resolution of linkages in carbon, nitrogen, and sulfur cycling among widespread estuary sediment bacteria.</title>
        <authorList>
            <person name="Baker B.J."/>
            <person name="Lazar C.S."/>
            <person name="Teske A.P."/>
            <person name="Dick G.J."/>
        </authorList>
    </citation>
    <scope>NUCLEOTIDE SEQUENCE [LARGE SCALE GENOMIC DNA]</scope>
    <source>
        <strain evidence="2">DG_78</strain>
    </source>
</reference>
<sequence>MSSPSKVTMYVDGSSRGNPGPAGIGIVIFADDDEIHPIEEISKYIGITTNNVAEYEAIIHALKWIIANDAAHATIKLDSELAYKQITGTYRIKSPRIAPQLKRINTLKNQIKDVLLVQIPRTGNKLANRLAQRASKKVQVKHHKFDQQQLLEQ</sequence>
<dbReference type="PANTHER" id="PTHR48475:SF1">
    <property type="entry name" value="RNASE H TYPE-1 DOMAIN-CONTAINING PROTEIN"/>
    <property type="match status" value="1"/>
</dbReference>
<evidence type="ECO:0000313" key="2">
    <source>
        <dbReference type="EMBL" id="KPJ74026.1"/>
    </source>
</evidence>
<dbReference type="GO" id="GO:0003676">
    <property type="term" value="F:nucleic acid binding"/>
    <property type="evidence" value="ECO:0007669"/>
    <property type="project" value="InterPro"/>
</dbReference>
<protein>
    <recommendedName>
        <fullName evidence="1">RNase H type-1 domain-containing protein</fullName>
    </recommendedName>
</protein>
<dbReference type="PATRIC" id="fig|1703772.3.peg.745"/>
<name>A0A0S7YHI0_UNCT6</name>
<dbReference type="EMBL" id="LJNI01000018">
    <property type="protein sequence ID" value="KPJ74026.1"/>
    <property type="molecule type" value="Genomic_DNA"/>
</dbReference>
<organism evidence="2 3">
    <name type="scientific">candidate division TA06 bacterium DG_78</name>
    <dbReference type="NCBI Taxonomy" id="1703772"/>
    <lineage>
        <taxon>Bacteria</taxon>
        <taxon>Bacteria division TA06</taxon>
    </lineage>
</organism>
<feature type="domain" description="RNase H type-1" evidence="1">
    <location>
        <begin position="3"/>
        <end position="136"/>
    </location>
</feature>
<dbReference type="InterPro" id="IPR012337">
    <property type="entry name" value="RNaseH-like_sf"/>
</dbReference>
<accession>A0A0S7YHI0</accession>
<gene>
    <name evidence="2" type="ORF">AMJ52_02185</name>
</gene>
<evidence type="ECO:0000259" key="1">
    <source>
        <dbReference type="PROSITE" id="PS50879"/>
    </source>
</evidence>
<dbReference type="AlphaFoldDB" id="A0A0S7YHI0"/>
<evidence type="ECO:0000313" key="3">
    <source>
        <dbReference type="Proteomes" id="UP000051012"/>
    </source>
</evidence>
<dbReference type="Proteomes" id="UP000051012">
    <property type="component" value="Unassembled WGS sequence"/>
</dbReference>
<dbReference type="CDD" id="cd09279">
    <property type="entry name" value="RNase_HI_like"/>
    <property type="match status" value="1"/>
</dbReference>
<dbReference type="SUPFAM" id="SSF53098">
    <property type="entry name" value="Ribonuclease H-like"/>
    <property type="match status" value="1"/>
</dbReference>
<dbReference type="InterPro" id="IPR002156">
    <property type="entry name" value="RNaseH_domain"/>
</dbReference>
<dbReference type="Pfam" id="PF13456">
    <property type="entry name" value="RVT_3"/>
    <property type="match status" value="1"/>
</dbReference>
<comment type="caution">
    <text evidence="2">The sequence shown here is derived from an EMBL/GenBank/DDBJ whole genome shotgun (WGS) entry which is preliminary data.</text>
</comment>
<dbReference type="PANTHER" id="PTHR48475">
    <property type="entry name" value="RIBONUCLEASE H"/>
    <property type="match status" value="1"/>
</dbReference>
<dbReference type="PROSITE" id="PS50879">
    <property type="entry name" value="RNASE_H_1"/>
    <property type="match status" value="1"/>
</dbReference>
<dbReference type="GO" id="GO:0004523">
    <property type="term" value="F:RNA-DNA hybrid ribonuclease activity"/>
    <property type="evidence" value="ECO:0007669"/>
    <property type="project" value="InterPro"/>
</dbReference>
<proteinExistence type="predicted"/>